<dbReference type="Proteomes" id="UP000193240">
    <property type="component" value="Unassembled WGS sequence"/>
</dbReference>
<dbReference type="AlphaFoldDB" id="A0A1Y2LU02"/>
<dbReference type="EMBL" id="KZ107848">
    <property type="protein sequence ID" value="OSS47404.1"/>
    <property type="molecule type" value="Genomic_DNA"/>
</dbReference>
<evidence type="ECO:0000313" key="2">
    <source>
        <dbReference type="Proteomes" id="UP000193240"/>
    </source>
</evidence>
<dbReference type="InParanoid" id="A0A1Y2LU02"/>
<proteinExistence type="predicted"/>
<keyword evidence="2" id="KW-1185">Reference proteome</keyword>
<organism evidence="1 2">
    <name type="scientific">Epicoccum nigrum</name>
    <name type="common">Soil fungus</name>
    <name type="synonym">Epicoccum purpurascens</name>
    <dbReference type="NCBI Taxonomy" id="105696"/>
    <lineage>
        <taxon>Eukaryota</taxon>
        <taxon>Fungi</taxon>
        <taxon>Dikarya</taxon>
        <taxon>Ascomycota</taxon>
        <taxon>Pezizomycotina</taxon>
        <taxon>Dothideomycetes</taxon>
        <taxon>Pleosporomycetidae</taxon>
        <taxon>Pleosporales</taxon>
        <taxon>Pleosporineae</taxon>
        <taxon>Didymellaceae</taxon>
        <taxon>Epicoccum</taxon>
    </lineage>
</organism>
<sequence>MSISSLSSTQLKRRITSLLPTEIFSTKGVPRYRYTPLGENQIRLIKLHPGEPGSPLQCTLKIVDLGAYSDINTDSDIKDWVRFYAISYCWGTDKKKAMVPLHISLRTWPTRLRGSVALRIQSSCGQML</sequence>
<evidence type="ECO:0000313" key="1">
    <source>
        <dbReference type="EMBL" id="OSS47404.1"/>
    </source>
</evidence>
<reference evidence="1 2" key="1">
    <citation type="journal article" date="2017" name="Genome Announc.">
        <title>Genome sequence of the saprophytic ascomycete Epicoccum nigrum ICMP 19927 strain isolated from New Zealand.</title>
        <authorList>
            <person name="Fokin M."/>
            <person name="Fleetwood D."/>
            <person name="Weir B.S."/>
            <person name="Villas-Boas S.G."/>
        </authorList>
    </citation>
    <scope>NUCLEOTIDE SEQUENCE [LARGE SCALE GENOMIC DNA]</scope>
    <source>
        <strain evidence="1 2">ICMP 19927</strain>
    </source>
</reference>
<name>A0A1Y2LU02_EPING</name>
<accession>A0A1Y2LU02</accession>
<protein>
    <submittedName>
        <fullName evidence="1">Uncharacterized protein</fullName>
    </submittedName>
</protein>
<gene>
    <name evidence="1" type="ORF">B5807_07386</name>
</gene>